<organism evidence="2 3">
    <name type="scientific">Periplaneta americana</name>
    <name type="common">American cockroach</name>
    <name type="synonym">Blatta americana</name>
    <dbReference type="NCBI Taxonomy" id="6978"/>
    <lineage>
        <taxon>Eukaryota</taxon>
        <taxon>Metazoa</taxon>
        <taxon>Ecdysozoa</taxon>
        <taxon>Arthropoda</taxon>
        <taxon>Hexapoda</taxon>
        <taxon>Insecta</taxon>
        <taxon>Pterygota</taxon>
        <taxon>Neoptera</taxon>
        <taxon>Polyneoptera</taxon>
        <taxon>Dictyoptera</taxon>
        <taxon>Blattodea</taxon>
        <taxon>Blattoidea</taxon>
        <taxon>Blattidae</taxon>
        <taxon>Blattinae</taxon>
        <taxon>Periplaneta</taxon>
    </lineage>
</organism>
<gene>
    <name evidence="2" type="ORF">ANN_17828</name>
</gene>
<accession>A0ABQ8SU08</accession>
<dbReference type="EMBL" id="JAJSOF020000021">
    <property type="protein sequence ID" value="KAJ4437683.1"/>
    <property type="molecule type" value="Genomic_DNA"/>
</dbReference>
<reference evidence="2 3" key="1">
    <citation type="journal article" date="2022" name="Allergy">
        <title>Genome assembly and annotation of Periplaneta americana reveal a comprehensive cockroach allergen profile.</title>
        <authorList>
            <person name="Wang L."/>
            <person name="Xiong Q."/>
            <person name="Saelim N."/>
            <person name="Wang L."/>
            <person name="Nong W."/>
            <person name="Wan A.T."/>
            <person name="Shi M."/>
            <person name="Liu X."/>
            <person name="Cao Q."/>
            <person name="Hui J.H.L."/>
            <person name="Sookrung N."/>
            <person name="Leung T.F."/>
            <person name="Tungtrongchitr A."/>
            <person name="Tsui S.K.W."/>
        </authorList>
    </citation>
    <scope>NUCLEOTIDE SEQUENCE [LARGE SCALE GENOMIC DNA]</scope>
    <source>
        <strain evidence="2">PWHHKU_190912</strain>
    </source>
</reference>
<feature type="compositionally biased region" description="Acidic residues" evidence="1">
    <location>
        <begin position="158"/>
        <end position="178"/>
    </location>
</feature>
<name>A0ABQ8SU08_PERAM</name>
<dbReference type="Proteomes" id="UP001148838">
    <property type="component" value="Unassembled WGS sequence"/>
</dbReference>
<protein>
    <submittedName>
        <fullName evidence="2">Uncharacterized protein</fullName>
    </submittedName>
</protein>
<evidence type="ECO:0000313" key="3">
    <source>
        <dbReference type="Proteomes" id="UP001148838"/>
    </source>
</evidence>
<evidence type="ECO:0000256" key="1">
    <source>
        <dbReference type="SAM" id="MobiDB-lite"/>
    </source>
</evidence>
<evidence type="ECO:0000313" key="2">
    <source>
        <dbReference type="EMBL" id="KAJ4437683.1"/>
    </source>
</evidence>
<proteinExistence type="predicted"/>
<feature type="compositionally biased region" description="Acidic residues" evidence="1">
    <location>
        <begin position="141"/>
        <end position="150"/>
    </location>
</feature>
<comment type="caution">
    <text evidence="2">The sequence shown here is derived from an EMBL/GenBank/DDBJ whole genome shotgun (WGS) entry which is preliminary data.</text>
</comment>
<feature type="region of interest" description="Disordered" evidence="1">
    <location>
        <begin position="141"/>
        <end position="178"/>
    </location>
</feature>
<keyword evidence="3" id="KW-1185">Reference proteome</keyword>
<sequence>MGESRNAYRVLFGRLEGTTPLGRKRRRWEDNKTGFEGNGICTGQGLMAGLCEGGSEPSGSLKAILQLRRTSWTHYFHEDEDDDDDDDDNDIDHVVSSTIRRLLNLTNDTNRTPLMRQLSQEIMGYVVQFLPPSFACIDYDDDDDYDGDYDGDNKNNSDDDYEDGLDDGHYDDDDNMMA</sequence>